<comment type="caution">
    <text evidence="8">Lacks conserved residue(s) required for the propagation of feature annotation.</text>
</comment>
<dbReference type="SUPFAM" id="SSF103473">
    <property type="entry name" value="MFS general substrate transporter"/>
    <property type="match status" value="1"/>
</dbReference>
<keyword evidence="8" id="KW-0997">Cell inner membrane</keyword>
<feature type="transmembrane region" description="Helical" evidence="8">
    <location>
        <begin position="98"/>
        <end position="121"/>
    </location>
</feature>
<evidence type="ECO:0000313" key="11">
    <source>
        <dbReference type="Proteomes" id="UP001500604"/>
    </source>
</evidence>
<feature type="transmembrane region" description="Helical" evidence="8">
    <location>
        <begin position="334"/>
        <end position="359"/>
    </location>
</feature>
<dbReference type="Proteomes" id="UP001500604">
    <property type="component" value="Unassembled WGS sequence"/>
</dbReference>
<dbReference type="PANTHER" id="PTHR23502:SF32">
    <property type="entry name" value="MULTIDRUG RESISTANCE PROTEIN D"/>
    <property type="match status" value="1"/>
</dbReference>
<comment type="subcellular location">
    <subcellularLocation>
        <location evidence="8">Cell inner membrane</location>
        <topology evidence="8">Multi-pass membrane protein</topology>
    </subcellularLocation>
    <subcellularLocation>
        <location evidence="1">Cell membrane</location>
        <topology evidence="1">Multi-pass membrane protein</topology>
    </subcellularLocation>
</comment>
<dbReference type="NCBIfam" id="NF008654">
    <property type="entry name" value="PRK11652.1"/>
    <property type="match status" value="1"/>
</dbReference>
<accession>A0ABP8V9Z4</accession>
<dbReference type="PROSITE" id="PS50850">
    <property type="entry name" value="MFS"/>
    <property type="match status" value="1"/>
</dbReference>
<feature type="transmembrane region" description="Helical" evidence="8">
    <location>
        <begin position="302"/>
        <end position="322"/>
    </location>
</feature>
<keyword evidence="7 8" id="KW-0472">Membrane</keyword>
<keyword evidence="4" id="KW-1003">Cell membrane</keyword>
<evidence type="ECO:0000256" key="3">
    <source>
        <dbReference type="ARBA" id="ARBA00022448"/>
    </source>
</evidence>
<feature type="transmembrane region" description="Helical" evidence="8">
    <location>
        <begin position="44"/>
        <end position="63"/>
    </location>
</feature>
<feature type="transmembrane region" description="Helical" evidence="8">
    <location>
        <begin position="365"/>
        <end position="384"/>
    </location>
</feature>
<keyword evidence="11" id="KW-1185">Reference proteome</keyword>
<comment type="similarity">
    <text evidence="2 8">Belongs to the major facilitator superfamily. Bcr/CmlA family.</text>
</comment>
<proteinExistence type="inferred from homology"/>
<keyword evidence="5 8" id="KW-0812">Transmembrane</keyword>
<feature type="transmembrane region" description="Helical" evidence="8">
    <location>
        <begin position="133"/>
        <end position="155"/>
    </location>
</feature>
<feature type="transmembrane region" description="Helical" evidence="8">
    <location>
        <begin position="246"/>
        <end position="263"/>
    </location>
</feature>
<comment type="caution">
    <text evidence="10">The sequence shown here is derived from an EMBL/GenBank/DDBJ whole genome shotgun (WGS) entry which is preliminary data.</text>
</comment>
<gene>
    <name evidence="10" type="primary">emrD</name>
    <name evidence="10" type="ORF">GCM10023116_40810</name>
</gene>
<protein>
    <recommendedName>
        <fullName evidence="8">Bcr/CflA family efflux transporter</fullName>
    </recommendedName>
</protein>
<dbReference type="NCBIfam" id="TIGR00710">
    <property type="entry name" value="efflux_Bcr_CflA"/>
    <property type="match status" value="1"/>
</dbReference>
<evidence type="ECO:0000256" key="1">
    <source>
        <dbReference type="ARBA" id="ARBA00004651"/>
    </source>
</evidence>
<keyword evidence="6 8" id="KW-1133">Transmembrane helix</keyword>
<sequence length="399" mass="42646">MKKQSFFEVLLVILLITAVGQMTNTIYVPALPMMANDLQVLPSQVQAVMAFYLIPYGLSQFIYGPLSDRLGRKPVMLMGLIVFLAGSIMAVMSNRFEFLLAASFIQGMGTGTGGVMARTVMRDLYSGRDLQMANSYVSMGLIFTPLIAPLLGGWLTESWNWQANFVFLTIFGAVVWTAVALMFRETCPEQPARTSVIHSYKTVLGHEQFQGFILCLIATFAGIAVFEAASGVLFGNVLGYDATTTSLLFIVPIPGYLLGSWLAGKLADRLSMSQVMLRGILLLLAGAIGLLLPGLFGHISAVALLIPGFLYFMGTGIVFPTATTGAIEPFPTMAGVAGAVLGGLQNLGAGLVTLAASMVPMHNQVPLGIILLVLSLMVTSVYLLRLRSTDNNLHMAAGG</sequence>
<feature type="transmembrane region" description="Helical" evidence="8">
    <location>
        <begin position="161"/>
        <end position="183"/>
    </location>
</feature>
<evidence type="ECO:0000256" key="8">
    <source>
        <dbReference type="RuleBase" id="RU365088"/>
    </source>
</evidence>
<keyword evidence="3 8" id="KW-0813">Transport</keyword>
<organism evidence="10 11">
    <name type="scientific">Kistimonas scapharcae</name>
    <dbReference type="NCBI Taxonomy" id="1036133"/>
    <lineage>
        <taxon>Bacteria</taxon>
        <taxon>Pseudomonadati</taxon>
        <taxon>Pseudomonadota</taxon>
        <taxon>Gammaproteobacteria</taxon>
        <taxon>Oceanospirillales</taxon>
        <taxon>Endozoicomonadaceae</taxon>
        <taxon>Kistimonas</taxon>
    </lineage>
</organism>
<name>A0ABP8V9Z4_9GAMM</name>
<dbReference type="Gene3D" id="1.20.1720.10">
    <property type="entry name" value="Multidrug resistance protein D"/>
    <property type="match status" value="1"/>
</dbReference>
<feature type="transmembrane region" description="Helical" evidence="8">
    <location>
        <begin position="75"/>
        <end position="92"/>
    </location>
</feature>
<dbReference type="InterPro" id="IPR020846">
    <property type="entry name" value="MFS_dom"/>
</dbReference>
<evidence type="ECO:0000256" key="7">
    <source>
        <dbReference type="ARBA" id="ARBA00023136"/>
    </source>
</evidence>
<dbReference type="InterPro" id="IPR004812">
    <property type="entry name" value="Efflux_drug-R_Bcr/CmlA"/>
</dbReference>
<evidence type="ECO:0000313" key="10">
    <source>
        <dbReference type="EMBL" id="GAA4651797.1"/>
    </source>
</evidence>
<evidence type="ECO:0000259" key="9">
    <source>
        <dbReference type="PROSITE" id="PS50850"/>
    </source>
</evidence>
<feature type="domain" description="Major facilitator superfamily (MFS) profile" evidence="9">
    <location>
        <begin position="9"/>
        <end position="392"/>
    </location>
</feature>
<dbReference type="CDD" id="cd17320">
    <property type="entry name" value="MFS_MdfA_MDR_like"/>
    <property type="match status" value="1"/>
</dbReference>
<reference evidence="11" key="1">
    <citation type="journal article" date="2019" name="Int. J. Syst. Evol. Microbiol.">
        <title>The Global Catalogue of Microorganisms (GCM) 10K type strain sequencing project: providing services to taxonomists for standard genome sequencing and annotation.</title>
        <authorList>
            <consortium name="The Broad Institute Genomics Platform"/>
            <consortium name="The Broad Institute Genome Sequencing Center for Infectious Disease"/>
            <person name="Wu L."/>
            <person name="Ma J."/>
        </authorList>
    </citation>
    <scope>NUCLEOTIDE SEQUENCE [LARGE SCALE GENOMIC DNA]</scope>
    <source>
        <strain evidence="11">JCM 17805</strain>
    </source>
</reference>
<evidence type="ECO:0000256" key="5">
    <source>
        <dbReference type="ARBA" id="ARBA00022692"/>
    </source>
</evidence>
<dbReference type="PANTHER" id="PTHR23502">
    <property type="entry name" value="MAJOR FACILITATOR SUPERFAMILY"/>
    <property type="match status" value="1"/>
</dbReference>
<dbReference type="InterPro" id="IPR011701">
    <property type="entry name" value="MFS"/>
</dbReference>
<dbReference type="Pfam" id="PF07690">
    <property type="entry name" value="MFS_1"/>
    <property type="match status" value="1"/>
</dbReference>
<feature type="transmembrane region" description="Helical" evidence="8">
    <location>
        <begin position="211"/>
        <end position="234"/>
    </location>
</feature>
<evidence type="ECO:0000256" key="2">
    <source>
        <dbReference type="ARBA" id="ARBA00006236"/>
    </source>
</evidence>
<feature type="transmembrane region" description="Helical" evidence="8">
    <location>
        <begin position="275"/>
        <end position="296"/>
    </location>
</feature>
<evidence type="ECO:0000256" key="4">
    <source>
        <dbReference type="ARBA" id="ARBA00022475"/>
    </source>
</evidence>
<dbReference type="InterPro" id="IPR036259">
    <property type="entry name" value="MFS_trans_sf"/>
</dbReference>
<dbReference type="EMBL" id="BAABFL010000463">
    <property type="protein sequence ID" value="GAA4651797.1"/>
    <property type="molecule type" value="Genomic_DNA"/>
</dbReference>
<dbReference type="RefSeq" id="WP_345198247.1">
    <property type="nucleotide sequence ID" value="NZ_BAABFL010000463.1"/>
</dbReference>
<evidence type="ECO:0000256" key="6">
    <source>
        <dbReference type="ARBA" id="ARBA00022989"/>
    </source>
</evidence>